<keyword evidence="1" id="KW-0472">Membrane</keyword>
<dbReference type="RefSeq" id="WP_148261660.1">
    <property type="nucleotide sequence ID" value="NZ_CP158453.1"/>
</dbReference>
<feature type="transmembrane region" description="Helical" evidence="1">
    <location>
        <begin position="92"/>
        <end position="110"/>
    </location>
</feature>
<protein>
    <submittedName>
        <fullName evidence="2">Uncharacterized protein</fullName>
    </submittedName>
</protein>
<dbReference type="GeneID" id="93259036"/>
<proteinExistence type="predicted"/>
<accession>A0AAU7WJB9</accession>
<organism evidence="2">
    <name type="scientific">Heyndrickxia faecalis</name>
    <dbReference type="NCBI Taxonomy" id="2824910"/>
    <lineage>
        <taxon>Bacteria</taxon>
        <taxon>Bacillati</taxon>
        <taxon>Bacillota</taxon>
        <taxon>Bacilli</taxon>
        <taxon>Bacillales</taxon>
        <taxon>Bacillaceae</taxon>
        <taxon>Heyndrickxia</taxon>
    </lineage>
</organism>
<dbReference type="EMBL" id="CP158453">
    <property type="protein sequence ID" value="XBX99019.1"/>
    <property type="molecule type" value="Genomic_DNA"/>
</dbReference>
<sequence length="273" mass="31957">MATIYKLAPYLLMAGMICLTADGLWVADHYDWIRPAFPKQTWNFLAIGVLLVLIAHFIIRLHETNGVRAENHGLKTDNRQYFNKLWEKRERVGNQLCVIVLILLGCSFLVDILFMVFIAKLLVLLGIVGIAFVYMAHDDHMPEHEYPYGKSTRIRRILKWLDYRKHPFSISFFLYLFIVIAILLQKPLDYELDLQSNGSSRYATDVPFDMYALAGFLFACTFLYIFHHCDFFGIRPKKQSDDKLLFIHFAEMMICGIIFFIFIFLLFEALLQE</sequence>
<evidence type="ECO:0000256" key="1">
    <source>
        <dbReference type="SAM" id="Phobius"/>
    </source>
</evidence>
<feature type="transmembrane region" description="Helical" evidence="1">
    <location>
        <begin position="116"/>
        <end position="136"/>
    </location>
</feature>
<dbReference type="AlphaFoldDB" id="A0AAU7WJB9"/>
<reference evidence="2" key="1">
    <citation type="submission" date="2024-06" db="EMBL/GenBank/DDBJ databases">
        <authorList>
            <person name="Huang C.H."/>
            <person name="Ting Y.S."/>
            <person name="Cheng Y.H."/>
        </authorList>
    </citation>
    <scope>NUCLEOTIDE SEQUENCE</scope>
    <source>
        <strain evidence="2">TCI803</strain>
    </source>
</reference>
<feature type="transmembrane region" description="Helical" evidence="1">
    <location>
        <begin position="246"/>
        <end position="267"/>
    </location>
</feature>
<keyword evidence="1" id="KW-0812">Transmembrane</keyword>
<feature type="transmembrane region" description="Helical" evidence="1">
    <location>
        <begin position="168"/>
        <end position="188"/>
    </location>
</feature>
<keyword evidence="1" id="KW-1133">Transmembrane helix</keyword>
<gene>
    <name evidence="2" type="ORF">ABR335_05505</name>
</gene>
<evidence type="ECO:0000313" key="2">
    <source>
        <dbReference type="EMBL" id="XBX99019.1"/>
    </source>
</evidence>
<name>A0AAU7WJB9_9BACI</name>
<feature type="transmembrane region" description="Helical" evidence="1">
    <location>
        <begin position="7"/>
        <end position="27"/>
    </location>
</feature>
<feature type="transmembrane region" description="Helical" evidence="1">
    <location>
        <begin position="208"/>
        <end position="226"/>
    </location>
</feature>
<feature type="transmembrane region" description="Helical" evidence="1">
    <location>
        <begin position="42"/>
        <end position="59"/>
    </location>
</feature>